<dbReference type="EMBL" id="PQIB02000002">
    <property type="protein sequence ID" value="RLN33882.1"/>
    <property type="molecule type" value="Genomic_DNA"/>
</dbReference>
<feature type="transmembrane region" description="Helical" evidence="2">
    <location>
        <begin position="118"/>
        <end position="141"/>
    </location>
</feature>
<keyword evidence="2" id="KW-0472">Membrane</keyword>
<comment type="caution">
    <text evidence="3">The sequence shown here is derived from an EMBL/GenBank/DDBJ whole genome shotgun (WGS) entry which is preliminary data.</text>
</comment>
<name>A0A3L6T6S7_PANMI</name>
<accession>A0A3L6T6S7</accession>
<sequence>MAQMWHRQGIISKTSKNISITTMYLTFSVRSPEKILRTILLKLKMRDVAQGPPDAVLDPAPPTADVKSTPSPSLGEPSSPIPEEQTDPSLRTSPKEKTVPPTKEYVAKKENNSGMPTIAIAGLCVSAIALLAILCLCCYMCRANKASSSKVRDDKPLLGLNQSDLSVASYMPSEGNPIDVNKLGALQVKSETVQNGNVKLSSSEVPGTNVHPAAYNSWVEPMAASTGPSAPISEPSPPPVVPPAAPTVPQAPSSTPHALVPPSKLAQVLHAEPSPPTAPVLHAESSPPPAPNVAPPPPNAAPPPNVAPPPPGVAPLP</sequence>
<evidence type="ECO:0000313" key="3">
    <source>
        <dbReference type="EMBL" id="RLN33882.1"/>
    </source>
</evidence>
<evidence type="ECO:0000256" key="2">
    <source>
        <dbReference type="SAM" id="Phobius"/>
    </source>
</evidence>
<evidence type="ECO:0000256" key="1">
    <source>
        <dbReference type="SAM" id="MobiDB-lite"/>
    </source>
</evidence>
<dbReference type="AlphaFoldDB" id="A0A3L6T6S7"/>
<dbReference type="STRING" id="4540.A0A3L6T6S7"/>
<keyword evidence="2" id="KW-1133">Transmembrane helix</keyword>
<keyword evidence="2" id="KW-0812">Transmembrane</keyword>
<feature type="region of interest" description="Disordered" evidence="1">
    <location>
        <begin position="52"/>
        <end position="101"/>
    </location>
</feature>
<feature type="compositionally biased region" description="Pro residues" evidence="1">
    <location>
        <begin position="234"/>
        <end position="246"/>
    </location>
</feature>
<organism evidence="3 4">
    <name type="scientific">Panicum miliaceum</name>
    <name type="common">Proso millet</name>
    <name type="synonym">Broomcorn millet</name>
    <dbReference type="NCBI Taxonomy" id="4540"/>
    <lineage>
        <taxon>Eukaryota</taxon>
        <taxon>Viridiplantae</taxon>
        <taxon>Streptophyta</taxon>
        <taxon>Embryophyta</taxon>
        <taxon>Tracheophyta</taxon>
        <taxon>Spermatophyta</taxon>
        <taxon>Magnoliopsida</taxon>
        <taxon>Liliopsida</taxon>
        <taxon>Poales</taxon>
        <taxon>Poaceae</taxon>
        <taxon>PACMAD clade</taxon>
        <taxon>Panicoideae</taxon>
        <taxon>Panicodae</taxon>
        <taxon>Paniceae</taxon>
        <taxon>Panicinae</taxon>
        <taxon>Panicum</taxon>
        <taxon>Panicum sect. Panicum</taxon>
    </lineage>
</organism>
<gene>
    <name evidence="3" type="ORF">C2845_PM03G09350</name>
</gene>
<proteinExistence type="predicted"/>
<feature type="region of interest" description="Disordered" evidence="1">
    <location>
        <begin position="224"/>
        <end position="317"/>
    </location>
</feature>
<protein>
    <submittedName>
        <fullName evidence="3">Formin-like protein 11</fullName>
    </submittedName>
</protein>
<evidence type="ECO:0000313" key="4">
    <source>
        <dbReference type="Proteomes" id="UP000275267"/>
    </source>
</evidence>
<keyword evidence="4" id="KW-1185">Reference proteome</keyword>
<dbReference type="Proteomes" id="UP000275267">
    <property type="component" value="Unassembled WGS sequence"/>
</dbReference>
<feature type="compositionally biased region" description="Pro residues" evidence="1">
    <location>
        <begin position="286"/>
        <end position="317"/>
    </location>
</feature>
<feature type="compositionally biased region" description="Low complexity" evidence="1">
    <location>
        <begin position="247"/>
        <end position="256"/>
    </location>
</feature>
<reference evidence="4" key="1">
    <citation type="journal article" date="2019" name="Nat. Commun.">
        <title>The genome of broomcorn millet.</title>
        <authorList>
            <person name="Zou C."/>
            <person name="Miki D."/>
            <person name="Li D."/>
            <person name="Tang Q."/>
            <person name="Xiao L."/>
            <person name="Rajput S."/>
            <person name="Deng P."/>
            <person name="Jia W."/>
            <person name="Huang R."/>
            <person name="Zhang M."/>
            <person name="Sun Y."/>
            <person name="Hu J."/>
            <person name="Fu X."/>
            <person name="Schnable P.S."/>
            <person name="Li F."/>
            <person name="Zhang H."/>
            <person name="Feng B."/>
            <person name="Zhu X."/>
            <person name="Liu R."/>
            <person name="Schnable J.C."/>
            <person name="Zhu J.-K."/>
            <person name="Zhang H."/>
        </authorList>
    </citation>
    <scope>NUCLEOTIDE SEQUENCE [LARGE SCALE GENOMIC DNA]</scope>
</reference>